<reference evidence="1 2" key="1">
    <citation type="submission" date="2024-10" db="EMBL/GenBank/DDBJ databases">
        <authorList>
            <person name="Ratan Roy A."/>
            <person name="Morales Sandoval P.H."/>
            <person name="De Los Santos Villalobos S."/>
            <person name="Chakraborty S."/>
            <person name="Mukherjee J."/>
        </authorList>
    </citation>
    <scope>NUCLEOTIDE SEQUENCE [LARGE SCALE GENOMIC DNA]</scope>
    <source>
        <strain evidence="1 2">S1</strain>
    </source>
</reference>
<comment type="caution">
    <text evidence="1">The sequence shown here is derived from an EMBL/GenBank/DDBJ whole genome shotgun (WGS) entry which is preliminary data.</text>
</comment>
<evidence type="ECO:0000313" key="1">
    <source>
        <dbReference type="EMBL" id="MFE4105335.1"/>
    </source>
</evidence>
<proteinExistence type="predicted"/>
<dbReference type="Proteomes" id="UP001600165">
    <property type="component" value="Unassembled WGS sequence"/>
</dbReference>
<name>A0ABW6IAZ9_9CYAN</name>
<dbReference type="RefSeq" id="WP_377961686.1">
    <property type="nucleotide sequence ID" value="NZ_JBHZOL010000021.1"/>
</dbReference>
<evidence type="ECO:0000313" key="2">
    <source>
        <dbReference type="Proteomes" id="UP001600165"/>
    </source>
</evidence>
<gene>
    <name evidence="1" type="ORF">ACFVKH_03530</name>
</gene>
<protein>
    <submittedName>
        <fullName evidence="1">Uncharacterized protein</fullName>
    </submittedName>
</protein>
<dbReference type="EMBL" id="JBHZOL010000021">
    <property type="protein sequence ID" value="MFE4105335.1"/>
    <property type="molecule type" value="Genomic_DNA"/>
</dbReference>
<organism evidence="1 2">
    <name type="scientific">Almyronema epifaneia S1</name>
    <dbReference type="NCBI Taxonomy" id="2991925"/>
    <lineage>
        <taxon>Bacteria</taxon>
        <taxon>Bacillati</taxon>
        <taxon>Cyanobacteriota</taxon>
        <taxon>Cyanophyceae</taxon>
        <taxon>Nodosilineales</taxon>
        <taxon>Nodosilineaceae</taxon>
        <taxon>Almyronema</taxon>
        <taxon>Almyronema epifaneia</taxon>
    </lineage>
</organism>
<keyword evidence="2" id="KW-1185">Reference proteome</keyword>
<sequence length="79" mass="8681">MIIVLPLEIIDRLISVAQLHQLRVPIPLSSPYNGYLTSEELNQIQTALSPLAVTCQQVASLLEDLCRCVQNPTTVAPAR</sequence>
<accession>A0ABW6IAZ9</accession>